<organism evidence="7 8">
    <name type="scientific">Actinoplanes philippinensis</name>
    <dbReference type="NCBI Taxonomy" id="35752"/>
    <lineage>
        <taxon>Bacteria</taxon>
        <taxon>Bacillati</taxon>
        <taxon>Actinomycetota</taxon>
        <taxon>Actinomycetes</taxon>
        <taxon>Micromonosporales</taxon>
        <taxon>Micromonosporaceae</taxon>
        <taxon>Actinoplanes</taxon>
    </lineage>
</organism>
<dbReference type="GO" id="GO:0008610">
    <property type="term" value="P:lipid biosynthetic process"/>
    <property type="evidence" value="ECO:0007669"/>
    <property type="project" value="InterPro"/>
</dbReference>
<dbReference type="InterPro" id="IPR006694">
    <property type="entry name" value="Fatty_acid_hydroxylase"/>
</dbReference>
<feature type="transmembrane region" description="Helical" evidence="5">
    <location>
        <begin position="109"/>
        <end position="129"/>
    </location>
</feature>
<evidence type="ECO:0000256" key="1">
    <source>
        <dbReference type="ARBA" id="ARBA00004370"/>
    </source>
</evidence>
<evidence type="ECO:0000256" key="3">
    <source>
        <dbReference type="ARBA" id="ARBA00022989"/>
    </source>
</evidence>
<feature type="domain" description="Fatty acid hydroxylase" evidence="6">
    <location>
        <begin position="110"/>
        <end position="244"/>
    </location>
</feature>
<sequence length="265" mass="29017">MPGLPRTLCPVTSVLTFLDSLHPGWFTLLALVENVALVGLGALLGHVALRLPGARRLTPDPGLVEPLELALVVSTTVVNTAITVAGWWLWTGGVIVLRARLDLAAIAELAVLVLVMDALMYVGHATVHLRPLFPWVHRLHHVFADARPITLFALHPLEAIGFGAMWLVILAIHPFSVWALAAYAALNLIFGILGHLGVEPLPPAVRRHVVFRWVATPAMHVGHHADPRFNLGFYTTVWDRLFGTLEPGYDLRRAATVPEPYRGAY</sequence>
<dbReference type="GO" id="GO:0005506">
    <property type="term" value="F:iron ion binding"/>
    <property type="evidence" value="ECO:0007669"/>
    <property type="project" value="InterPro"/>
</dbReference>
<keyword evidence="3 5" id="KW-1133">Transmembrane helix</keyword>
<name>A0A1I2CQ53_9ACTN</name>
<dbReference type="PANTHER" id="PTHR11863">
    <property type="entry name" value="STEROL DESATURASE"/>
    <property type="match status" value="1"/>
</dbReference>
<keyword evidence="2 5" id="KW-0812">Transmembrane</keyword>
<keyword evidence="8" id="KW-1185">Reference proteome</keyword>
<feature type="transmembrane region" description="Helical" evidence="5">
    <location>
        <begin position="69"/>
        <end position="89"/>
    </location>
</feature>
<feature type="transmembrane region" description="Helical" evidence="5">
    <location>
        <begin position="25"/>
        <end position="49"/>
    </location>
</feature>
<evidence type="ECO:0000259" key="6">
    <source>
        <dbReference type="Pfam" id="PF04116"/>
    </source>
</evidence>
<dbReference type="InterPro" id="IPR050307">
    <property type="entry name" value="Sterol_Desaturase_Related"/>
</dbReference>
<reference evidence="7 8" key="1">
    <citation type="submission" date="2016-10" db="EMBL/GenBank/DDBJ databases">
        <authorList>
            <person name="de Groot N.N."/>
        </authorList>
    </citation>
    <scope>NUCLEOTIDE SEQUENCE [LARGE SCALE GENOMIC DNA]</scope>
    <source>
        <strain evidence="7 8">DSM 43019</strain>
    </source>
</reference>
<feature type="transmembrane region" description="Helical" evidence="5">
    <location>
        <begin position="178"/>
        <end position="198"/>
    </location>
</feature>
<gene>
    <name evidence="7" type="ORF">SAMN05421541_103130</name>
</gene>
<dbReference type="EMBL" id="FONV01000003">
    <property type="protein sequence ID" value="SFE70292.1"/>
    <property type="molecule type" value="Genomic_DNA"/>
</dbReference>
<dbReference type="STRING" id="35752.SAMN05421541_103130"/>
<proteinExistence type="predicted"/>
<keyword evidence="4 5" id="KW-0472">Membrane</keyword>
<evidence type="ECO:0000256" key="5">
    <source>
        <dbReference type="SAM" id="Phobius"/>
    </source>
</evidence>
<evidence type="ECO:0000256" key="4">
    <source>
        <dbReference type="ARBA" id="ARBA00023136"/>
    </source>
</evidence>
<evidence type="ECO:0000313" key="7">
    <source>
        <dbReference type="EMBL" id="SFE70292.1"/>
    </source>
</evidence>
<feature type="transmembrane region" description="Helical" evidence="5">
    <location>
        <begin position="149"/>
        <end position="172"/>
    </location>
</feature>
<evidence type="ECO:0000256" key="2">
    <source>
        <dbReference type="ARBA" id="ARBA00022692"/>
    </source>
</evidence>
<evidence type="ECO:0000313" key="8">
    <source>
        <dbReference type="Proteomes" id="UP000199645"/>
    </source>
</evidence>
<dbReference type="GO" id="GO:0016491">
    <property type="term" value="F:oxidoreductase activity"/>
    <property type="evidence" value="ECO:0007669"/>
    <property type="project" value="InterPro"/>
</dbReference>
<dbReference type="GO" id="GO:0016020">
    <property type="term" value="C:membrane"/>
    <property type="evidence" value="ECO:0007669"/>
    <property type="project" value="UniProtKB-SubCell"/>
</dbReference>
<accession>A0A1I2CQ53</accession>
<dbReference type="Pfam" id="PF04116">
    <property type="entry name" value="FA_hydroxylase"/>
    <property type="match status" value="1"/>
</dbReference>
<dbReference type="Proteomes" id="UP000199645">
    <property type="component" value="Unassembled WGS sequence"/>
</dbReference>
<dbReference type="AlphaFoldDB" id="A0A1I2CQ53"/>
<protein>
    <submittedName>
        <fullName evidence="7">Sterol desaturase/sphingolipid hydroxylase, fatty acid hydroxylase superfamily</fullName>
    </submittedName>
</protein>
<comment type="subcellular location">
    <subcellularLocation>
        <location evidence="1">Membrane</location>
    </subcellularLocation>
</comment>